<feature type="signal peptide" evidence="2">
    <location>
        <begin position="1"/>
        <end position="18"/>
    </location>
</feature>
<accession>A0ABN8NWB7</accession>
<proteinExistence type="predicted"/>
<sequence length="210" mass="23127">MRCQLVIFFSALSIAVHGRSFYTRGREKRCGTCQANGKTYQDGDTIIYHNVTTPIESASCTQCDCSAGSINNCYFYYCDIGLGSFLIDGCERWSVGVEGVCCPKCECVSNGQQMSVGDSWIRRTTPDVCYECSCSESAAAECYQIQCLPCDGVTVTVPGRCCPRCDPVTTTTTATQVFTIVLTTPRRPPVFPEFPWGDEGVDYEDMNDNQ</sequence>
<dbReference type="EMBL" id="CALNXK010000035">
    <property type="protein sequence ID" value="CAH3120882.1"/>
    <property type="molecule type" value="Genomic_DNA"/>
</dbReference>
<feature type="compositionally biased region" description="Acidic residues" evidence="1">
    <location>
        <begin position="199"/>
        <end position="210"/>
    </location>
</feature>
<keyword evidence="5" id="KW-1185">Reference proteome</keyword>
<feature type="domain" description="VWFC" evidence="3">
    <location>
        <begin position="107"/>
        <end position="166"/>
    </location>
</feature>
<comment type="caution">
    <text evidence="4">The sequence shown here is derived from an EMBL/GenBank/DDBJ whole genome shotgun (WGS) entry which is preliminary data.</text>
</comment>
<dbReference type="PROSITE" id="PS01208">
    <property type="entry name" value="VWFC_1"/>
    <property type="match status" value="1"/>
</dbReference>
<feature type="region of interest" description="Disordered" evidence="1">
    <location>
        <begin position="191"/>
        <end position="210"/>
    </location>
</feature>
<feature type="domain" description="VWFC" evidence="3">
    <location>
        <begin position="31"/>
        <end position="106"/>
    </location>
</feature>
<evidence type="ECO:0000313" key="5">
    <source>
        <dbReference type="Proteomes" id="UP001159405"/>
    </source>
</evidence>
<evidence type="ECO:0000256" key="2">
    <source>
        <dbReference type="SAM" id="SignalP"/>
    </source>
</evidence>
<gene>
    <name evidence="4" type="ORF">PLOB_00028331</name>
</gene>
<dbReference type="InterPro" id="IPR001007">
    <property type="entry name" value="VWF_dom"/>
</dbReference>
<keyword evidence="2" id="KW-0732">Signal</keyword>
<dbReference type="SUPFAM" id="SSF57603">
    <property type="entry name" value="FnI-like domain"/>
    <property type="match status" value="1"/>
</dbReference>
<reference evidence="4 5" key="1">
    <citation type="submission" date="2022-05" db="EMBL/GenBank/DDBJ databases">
        <authorList>
            <consortium name="Genoscope - CEA"/>
            <person name="William W."/>
        </authorList>
    </citation>
    <scope>NUCLEOTIDE SEQUENCE [LARGE SCALE GENOMIC DNA]</scope>
</reference>
<name>A0ABN8NWB7_9CNID</name>
<evidence type="ECO:0000313" key="4">
    <source>
        <dbReference type="EMBL" id="CAH3120882.1"/>
    </source>
</evidence>
<protein>
    <recommendedName>
        <fullName evidence="3">VWFC domain-containing protein</fullName>
    </recommendedName>
</protein>
<evidence type="ECO:0000259" key="3">
    <source>
        <dbReference type="PROSITE" id="PS50184"/>
    </source>
</evidence>
<organism evidence="4 5">
    <name type="scientific">Porites lobata</name>
    <dbReference type="NCBI Taxonomy" id="104759"/>
    <lineage>
        <taxon>Eukaryota</taxon>
        <taxon>Metazoa</taxon>
        <taxon>Cnidaria</taxon>
        <taxon>Anthozoa</taxon>
        <taxon>Hexacorallia</taxon>
        <taxon>Scleractinia</taxon>
        <taxon>Fungiina</taxon>
        <taxon>Poritidae</taxon>
        <taxon>Porites</taxon>
    </lineage>
</organism>
<dbReference type="PROSITE" id="PS50184">
    <property type="entry name" value="VWFC_2"/>
    <property type="match status" value="2"/>
</dbReference>
<dbReference type="Proteomes" id="UP001159405">
    <property type="component" value="Unassembled WGS sequence"/>
</dbReference>
<feature type="chain" id="PRO_5047518925" description="VWFC domain-containing protein" evidence="2">
    <location>
        <begin position="19"/>
        <end position="210"/>
    </location>
</feature>
<evidence type="ECO:0000256" key="1">
    <source>
        <dbReference type="SAM" id="MobiDB-lite"/>
    </source>
</evidence>